<gene>
    <name evidence="2" type="ORF">GCM10010502_48950</name>
    <name evidence="3" type="ORF">HS99_0019005</name>
</gene>
<reference evidence="3" key="3">
    <citation type="submission" date="2016-08" db="EMBL/GenBank/DDBJ databases">
        <title>Sequencing, Assembly and Comparative Genomics of S. aureofaciens ATCC 10762.</title>
        <authorList>
            <person name="Gradnigo J.S."/>
            <person name="Johnson N."/>
            <person name="Somerville G.A."/>
        </authorList>
    </citation>
    <scope>NUCLEOTIDE SEQUENCE [LARGE SCALE GENOMIC DNA]</scope>
    <source>
        <strain evidence="3">ATCC 10762</strain>
    </source>
</reference>
<proteinExistence type="predicted"/>
<keyword evidence="4" id="KW-1185">Reference proteome</keyword>
<dbReference type="Gene3D" id="3.40.630.30">
    <property type="match status" value="1"/>
</dbReference>
<name>A0A1E7NE41_KITAU</name>
<sequence>MQITTRVECPEDAPATRRVHMAAFPGPDEADLVDALRRDPSWLPGLSLVAVDDAGLVVGHALLTRLQVGDGGGTGDALALAPVAVAPEWQRQGVGELVVRAALSAAEEAGEKLVVVLGDPGYYGRFGFIPAGRHEVTGPFEVPDAYFQVLPLAAYDGGPRGLCRYPEPFVAV</sequence>
<feature type="domain" description="N-acetyltransferase" evidence="1">
    <location>
        <begin position="3"/>
        <end position="153"/>
    </location>
</feature>
<reference evidence="4" key="4">
    <citation type="submission" date="2016-08" db="EMBL/GenBank/DDBJ databases">
        <title>Sequencing, assembly and comparative genomics of S. aureofaciens ATCC 10762.</title>
        <authorList>
            <person name="Gradnigo J.S."/>
            <person name="Johnson N."/>
            <person name="Somerville G.A."/>
        </authorList>
    </citation>
    <scope>NUCLEOTIDE SEQUENCE [LARGE SCALE GENOMIC DNA]</scope>
    <source>
        <strain evidence="4">ATCC 10762 / DSM 40127 / CCM 3239 / JCM 4008 / LMG 5968 / NBRC 12843 / NCIMB 8234 / A-377</strain>
    </source>
</reference>
<comment type="caution">
    <text evidence="3">The sequence shown here is derived from an EMBL/GenBank/DDBJ whole genome shotgun (WGS) entry which is preliminary data.</text>
</comment>
<accession>A0A8H9LTH8</accession>
<evidence type="ECO:0000313" key="4">
    <source>
        <dbReference type="Proteomes" id="UP000037395"/>
    </source>
</evidence>
<dbReference type="AlphaFoldDB" id="A0A1E7NE41"/>
<dbReference type="Proteomes" id="UP000610124">
    <property type="component" value="Unassembled WGS sequence"/>
</dbReference>
<dbReference type="OrthoDB" id="9797178at2"/>
<organism evidence="3 4">
    <name type="scientific">Kitasatospora aureofaciens</name>
    <name type="common">Streptomyces aureofaciens</name>
    <dbReference type="NCBI Taxonomy" id="1894"/>
    <lineage>
        <taxon>Bacteria</taxon>
        <taxon>Bacillati</taxon>
        <taxon>Actinomycetota</taxon>
        <taxon>Actinomycetes</taxon>
        <taxon>Kitasatosporales</taxon>
        <taxon>Streptomycetaceae</taxon>
        <taxon>Kitasatospora</taxon>
    </lineage>
</organism>
<reference evidence="2" key="5">
    <citation type="submission" date="2020-09" db="EMBL/GenBank/DDBJ databases">
        <authorList>
            <person name="Sun Q."/>
            <person name="Ohkuma M."/>
        </authorList>
    </citation>
    <scope>NUCLEOTIDE SEQUENCE</scope>
    <source>
        <strain evidence="2">JCM 4434</strain>
    </source>
</reference>
<evidence type="ECO:0000313" key="2">
    <source>
        <dbReference type="EMBL" id="GGU89983.1"/>
    </source>
</evidence>
<dbReference type="InterPro" id="IPR016181">
    <property type="entry name" value="Acyl_CoA_acyltransferase"/>
</dbReference>
<dbReference type="GeneID" id="97487906"/>
<protein>
    <submittedName>
        <fullName evidence="2 3">N-acetyltransferase</fullName>
    </submittedName>
</protein>
<dbReference type="Proteomes" id="UP000037395">
    <property type="component" value="Unassembled WGS sequence"/>
</dbReference>
<dbReference type="PROSITE" id="PS51186">
    <property type="entry name" value="GNAT"/>
    <property type="match status" value="1"/>
</dbReference>
<reference evidence="2" key="1">
    <citation type="journal article" date="2014" name="Int. J. Syst. Evol. Microbiol.">
        <title>Complete genome sequence of Corynebacterium casei LMG S-19264T (=DSM 44701T), isolated from a smear-ripened cheese.</title>
        <authorList>
            <consortium name="US DOE Joint Genome Institute (JGI-PGF)"/>
            <person name="Walter F."/>
            <person name="Albersmeier A."/>
            <person name="Kalinowski J."/>
            <person name="Ruckert C."/>
        </authorList>
    </citation>
    <scope>NUCLEOTIDE SEQUENCE</scope>
    <source>
        <strain evidence="2">JCM 4434</strain>
    </source>
</reference>
<dbReference type="GO" id="GO:0016747">
    <property type="term" value="F:acyltransferase activity, transferring groups other than amino-acyl groups"/>
    <property type="evidence" value="ECO:0007669"/>
    <property type="project" value="InterPro"/>
</dbReference>
<keyword evidence="3" id="KW-0808">Transferase</keyword>
<dbReference type="KEGG" id="kau:B6264_21735"/>
<dbReference type="EMBL" id="JPRF03000012">
    <property type="protein sequence ID" value="OEV38763.1"/>
    <property type="molecule type" value="Genomic_DNA"/>
</dbReference>
<evidence type="ECO:0000313" key="3">
    <source>
        <dbReference type="EMBL" id="OEV38763.1"/>
    </source>
</evidence>
<dbReference type="SUPFAM" id="SSF55729">
    <property type="entry name" value="Acyl-CoA N-acyltransferases (Nat)"/>
    <property type="match status" value="1"/>
</dbReference>
<dbReference type="InterPro" id="IPR000182">
    <property type="entry name" value="GNAT_dom"/>
</dbReference>
<dbReference type="RefSeq" id="WP_030286376.1">
    <property type="nucleotide sequence ID" value="NZ_BMUB01000012.1"/>
</dbReference>
<dbReference type="EMBL" id="BMUB01000012">
    <property type="protein sequence ID" value="GGU89983.1"/>
    <property type="molecule type" value="Genomic_DNA"/>
</dbReference>
<accession>A0A1E7NE41</accession>
<reference evidence="3 4" key="2">
    <citation type="submission" date="2014-07" db="EMBL/GenBank/DDBJ databases">
        <authorList>
            <person name="Zhang J.E."/>
            <person name="Yang H."/>
            <person name="Guo J."/>
            <person name="Deng Z."/>
            <person name="Luo H."/>
            <person name="Luo M."/>
            <person name="Zhao B."/>
        </authorList>
    </citation>
    <scope>NUCLEOTIDE SEQUENCE [LARGE SCALE GENOMIC DNA]</scope>
    <source>
        <strain evidence="3">ATCC 10762</strain>
        <strain evidence="4">ATCC 10762 / DSM 40127 / CCM 3239 / JCM 4008 / LMG 5968 / NBRC 12843 / NCIMB 8234 / A-377</strain>
    </source>
</reference>
<evidence type="ECO:0000259" key="1">
    <source>
        <dbReference type="PROSITE" id="PS51186"/>
    </source>
</evidence>
<dbReference type="Pfam" id="PF00583">
    <property type="entry name" value="Acetyltransf_1"/>
    <property type="match status" value="1"/>
</dbReference>